<dbReference type="EMBL" id="GBXM01067740">
    <property type="protein sequence ID" value="JAH40837.1"/>
    <property type="molecule type" value="Transcribed_RNA"/>
</dbReference>
<proteinExistence type="predicted"/>
<sequence length="43" mass="4980">MILSLKFQLMNKATINTNYYKVKNYTFNITSPKQTCSNTSDTI</sequence>
<dbReference type="AlphaFoldDB" id="A0A0E9SHW8"/>
<reference evidence="1" key="1">
    <citation type="submission" date="2014-11" db="EMBL/GenBank/DDBJ databases">
        <authorList>
            <person name="Amaro Gonzalez C."/>
        </authorList>
    </citation>
    <scope>NUCLEOTIDE SEQUENCE</scope>
</reference>
<organism evidence="1">
    <name type="scientific">Anguilla anguilla</name>
    <name type="common">European freshwater eel</name>
    <name type="synonym">Muraena anguilla</name>
    <dbReference type="NCBI Taxonomy" id="7936"/>
    <lineage>
        <taxon>Eukaryota</taxon>
        <taxon>Metazoa</taxon>
        <taxon>Chordata</taxon>
        <taxon>Craniata</taxon>
        <taxon>Vertebrata</taxon>
        <taxon>Euteleostomi</taxon>
        <taxon>Actinopterygii</taxon>
        <taxon>Neopterygii</taxon>
        <taxon>Teleostei</taxon>
        <taxon>Anguilliformes</taxon>
        <taxon>Anguillidae</taxon>
        <taxon>Anguilla</taxon>
    </lineage>
</organism>
<protein>
    <submittedName>
        <fullName evidence="1">Uncharacterized protein</fullName>
    </submittedName>
</protein>
<accession>A0A0E9SHW8</accession>
<evidence type="ECO:0000313" key="1">
    <source>
        <dbReference type="EMBL" id="JAH40837.1"/>
    </source>
</evidence>
<reference evidence="1" key="2">
    <citation type="journal article" date="2015" name="Fish Shellfish Immunol.">
        <title>Early steps in the European eel (Anguilla anguilla)-Vibrio vulnificus interaction in the gills: Role of the RtxA13 toxin.</title>
        <authorList>
            <person name="Callol A."/>
            <person name="Pajuelo D."/>
            <person name="Ebbesson L."/>
            <person name="Teles M."/>
            <person name="MacKenzie S."/>
            <person name="Amaro C."/>
        </authorList>
    </citation>
    <scope>NUCLEOTIDE SEQUENCE</scope>
</reference>
<name>A0A0E9SHW8_ANGAN</name>